<evidence type="ECO:0000313" key="2">
    <source>
        <dbReference type="Proteomes" id="UP000886501"/>
    </source>
</evidence>
<keyword evidence="2" id="KW-1185">Reference proteome</keyword>
<reference evidence="1" key="2">
    <citation type="journal article" date="2020" name="Nat. Commun.">
        <title>Large-scale genome sequencing of mycorrhizal fungi provides insights into the early evolution of symbiotic traits.</title>
        <authorList>
            <person name="Miyauchi S."/>
            <person name="Kiss E."/>
            <person name="Kuo A."/>
            <person name="Drula E."/>
            <person name="Kohler A."/>
            <person name="Sanchez-Garcia M."/>
            <person name="Morin E."/>
            <person name="Andreopoulos B."/>
            <person name="Barry K.W."/>
            <person name="Bonito G."/>
            <person name="Buee M."/>
            <person name="Carver A."/>
            <person name="Chen C."/>
            <person name="Cichocki N."/>
            <person name="Clum A."/>
            <person name="Culley D."/>
            <person name="Crous P.W."/>
            <person name="Fauchery L."/>
            <person name="Girlanda M."/>
            <person name="Hayes R.D."/>
            <person name="Keri Z."/>
            <person name="LaButti K."/>
            <person name="Lipzen A."/>
            <person name="Lombard V."/>
            <person name="Magnuson J."/>
            <person name="Maillard F."/>
            <person name="Murat C."/>
            <person name="Nolan M."/>
            <person name="Ohm R.A."/>
            <person name="Pangilinan J."/>
            <person name="Pereira M.F."/>
            <person name="Perotto S."/>
            <person name="Peter M."/>
            <person name="Pfister S."/>
            <person name="Riley R."/>
            <person name="Sitrit Y."/>
            <person name="Stielow J.B."/>
            <person name="Szollosi G."/>
            <person name="Zifcakova L."/>
            <person name="Stursova M."/>
            <person name="Spatafora J.W."/>
            <person name="Tedersoo L."/>
            <person name="Vaario L.M."/>
            <person name="Yamada A."/>
            <person name="Yan M."/>
            <person name="Wang P."/>
            <person name="Xu J."/>
            <person name="Bruns T."/>
            <person name="Baldrian P."/>
            <person name="Vilgalys R."/>
            <person name="Dunand C."/>
            <person name="Henrissat B."/>
            <person name="Grigoriev I.V."/>
            <person name="Hibbett D."/>
            <person name="Nagy L.G."/>
            <person name="Martin F.M."/>
        </authorList>
    </citation>
    <scope>NUCLEOTIDE SEQUENCE</scope>
    <source>
        <strain evidence="1">P2</strain>
    </source>
</reference>
<protein>
    <submittedName>
        <fullName evidence="1">Uncharacterized protein</fullName>
    </submittedName>
</protein>
<comment type="caution">
    <text evidence="1">The sequence shown here is derived from an EMBL/GenBank/DDBJ whole genome shotgun (WGS) entry which is preliminary data.</text>
</comment>
<dbReference type="Proteomes" id="UP000886501">
    <property type="component" value="Unassembled WGS sequence"/>
</dbReference>
<sequence length="967" mass="104333">MLHIPLLGRPKVPLNQVVAVAQAEGIRDLSPATPVGSDSTTPLSTVTAEETQRPGIPSNTDILSEQVDQSQSVSITTLEDTSKAVKEPITEQKAQETQDNSQEQQDTAALPPSSWWNYIGWGGTQPKETTQLPSIFIDVAPPMEHTESTGTEFLSAVSTESPVVISDTQSSLSPLPSPAQDFDADDTTESASIAPAEGQSSWLTPWNWYSGSAATPPPPRSPLPPVEEENERGLTESQMIREAALARPSQSPAPVVESNKAIGTVKDDGEAYSDEVNPIRSTVEANRSGWTSFFMAKSIKSVTEHGEKKSIGNESGNGEMEVMEVPDPEDLPPEVIATGTSTTTAATATPAPMTSGPSTVAAIMDRFVPKSPAPSVKSSSSKVLGSPAQPLKEIERGEKEPKKDSPAPPLTNSENVKKETTKKVSERPSSPSPSKRSGASTPISARNGPQNLVLPTWEDTFHAPPRSLLLPSIMRKEDGRAEYVVTRTIKMLWSKGREAAGMGSVKGKERAGSLGTSGKANPSELGGFGKSLPRALGVLGDQMDPKVLHGMCRIVVIGIAGWSPGAMTRKIAGGLPSSSAKFVNMTCDALASFEEEHGVKFAKVTKIPLEGDGTISRKVEKVYQHLLSSEEWVNDIHAADVIFVSAHSQGSIVSTHLIDLLIRDGHVITSASTTQKETQANSATESTDGVWVSTPESSSKGRQRICCLSLCGIHLGPLRYLKLSSFIQPYIQYFENAAAQEIFEFQNTDNAVSREYVKALSNIMHHGTKMVYVASLNDQVVPIYSGIFATADHPRILRALYIDGDAYHSSDFLSNLLVLLLRIMNAGLSDSGLLTHLSEATAGSLSGVGHSSVYEDPGVFELAVKYQFLAHDGDDSVHQLKVDSFNAVQELNDYEIPWSLRDLIANERVARFFSREFVTLRDTFGDWQPKTSILRDVKRKLQPIQRLSLIERTAPPTPEATTAVSKL</sequence>
<organism evidence="1 2">
    <name type="scientific">Thelephora ganbajun</name>
    <name type="common">Ganba fungus</name>
    <dbReference type="NCBI Taxonomy" id="370292"/>
    <lineage>
        <taxon>Eukaryota</taxon>
        <taxon>Fungi</taxon>
        <taxon>Dikarya</taxon>
        <taxon>Basidiomycota</taxon>
        <taxon>Agaricomycotina</taxon>
        <taxon>Agaricomycetes</taxon>
        <taxon>Thelephorales</taxon>
        <taxon>Thelephoraceae</taxon>
        <taxon>Thelephora</taxon>
    </lineage>
</organism>
<gene>
    <name evidence="1" type="ORF">BDM02DRAFT_3155438</name>
</gene>
<dbReference type="EMBL" id="MU118002">
    <property type="protein sequence ID" value="KAF9649139.1"/>
    <property type="molecule type" value="Genomic_DNA"/>
</dbReference>
<reference evidence="1" key="1">
    <citation type="submission" date="2019-10" db="EMBL/GenBank/DDBJ databases">
        <authorList>
            <consortium name="DOE Joint Genome Institute"/>
            <person name="Kuo A."/>
            <person name="Miyauchi S."/>
            <person name="Kiss E."/>
            <person name="Drula E."/>
            <person name="Kohler A."/>
            <person name="Sanchez-Garcia M."/>
            <person name="Andreopoulos B."/>
            <person name="Barry K.W."/>
            <person name="Bonito G."/>
            <person name="Buee M."/>
            <person name="Carver A."/>
            <person name="Chen C."/>
            <person name="Cichocki N."/>
            <person name="Clum A."/>
            <person name="Culley D."/>
            <person name="Crous P.W."/>
            <person name="Fauchery L."/>
            <person name="Girlanda M."/>
            <person name="Hayes R."/>
            <person name="Keri Z."/>
            <person name="Labutti K."/>
            <person name="Lipzen A."/>
            <person name="Lombard V."/>
            <person name="Magnuson J."/>
            <person name="Maillard F."/>
            <person name="Morin E."/>
            <person name="Murat C."/>
            <person name="Nolan M."/>
            <person name="Ohm R."/>
            <person name="Pangilinan J."/>
            <person name="Pereira M."/>
            <person name="Perotto S."/>
            <person name="Peter M."/>
            <person name="Riley R."/>
            <person name="Sitrit Y."/>
            <person name="Stielow B."/>
            <person name="Szollosi G."/>
            <person name="Zifcakova L."/>
            <person name="Stursova M."/>
            <person name="Spatafora J.W."/>
            <person name="Tedersoo L."/>
            <person name="Vaario L.-M."/>
            <person name="Yamada A."/>
            <person name="Yan M."/>
            <person name="Wang P."/>
            <person name="Xu J."/>
            <person name="Bruns T."/>
            <person name="Baldrian P."/>
            <person name="Vilgalys R."/>
            <person name="Henrissat B."/>
            <person name="Grigoriev I.V."/>
            <person name="Hibbett D."/>
            <person name="Nagy L.G."/>
            <person name="Martin F.M."/>
        </authorList>
    </citation>
    <scope>NUCLEOTIDE SEQUENCE</scope>
    <source>
        <strain evidence="1">P2</strain>
    </source>
</reference>
<proteinExistence type="predicted"/>
<name>A0ACB6ZHX1_THEGA</name>
<evidence type="ECO:0000313" key="1">
    <source>
        <dbReference type="EMBL" id="KAF9649139.1"/>
    </source>
</evidence>
<accession>A0ACB6ZHX1</accession>